<dbReference type="EMBL" id="QRDZ01000002">
    <property type="protein sequence ID" value="RED87558.1"/>
    <property type="molecule type" value="Genomic_DNA"/>
</dbReference>
<evidence type="ECO:0000313" key="6">
    <source>
        <dbReference type="EMBL" id="RED87558.1"/>
    </source>
</evidence>
<evidence type="ECO:0000256" key="3">
    <source>
        <dbReference type="PIRSR" id="PIRSR610905-1"/>
    </source>
</evidence>
<protein>
    <submittedName>
        <fullName evidence="6">Unsaturated chondroitin disaccharide hydrolase</fullName>
    </submittedName>
</protein>
<feature type="binding site" evidence="4">
    <location>
        <position position="227"/>
    </location>
    <ligand>
        <name>substrate</name>
    </ligand>
</feature>
<dbReference type="SUPFAM" id="SSF48208">
    <property type="entry name" value="Six-hairpin glycosidases"/>
    <property type="match status" value="1"/>
</dbReference>
<organism evidence="6 7">
    <name type="scientific">Cohnella phaseoli</name>
    <dbReference type="NCBI Taxonomy" id="456490"/>
    <lineage>
        <taxon>Bacteria</taxon>
        <taxon>Bacillati</taxon>
        <taxon>Bacillota</taxon>
        <taxon>Bacilli</taxon>
        <taxon>Bacillales</taxon>
        <taxon>Paenibacillaceae</taxon>
        <taxon>Cohnella</taxon>
    </lineage>
</organism>
<name>A0A3D9KN02_9BACL</name>
<dbReference type="InterPro" id="IPR012341">
    <property type="entry name" value="6hp_glycosidase-like_sf"/>
</dbReference>
<gene>
    <name evidence="6" type="ORF">DFP98_10235</name>
</gene>
<dbReference type="InterPro" id="IPR052369">
    <property type="entry name" value="UG_Glycosaminoglycan_Hydrolase"/>
</dbReference>
<dbReference type="Pfam" id="PF07470">
    <property type="entry name" value="Glyco_hydro_88"/>
    <property type="match status" value="1"/>
</dbReference>
<sequence length="376" mass="42412">MNTLSMNELNELNELIQRLDRKATRMVERIGDRSPHVAGKDGKYDDMRLCWWTSGFWPGLLWTMYDLTGRAHYKEAASGWDERIELRMLHPEHNFHHDVGFQFLPTAVAKFKRTADPDSLRRGLAAANFLAGRYNPVGKFIRAWNQDKLGWAIIDSTMNLSLLYWASRQTADPRFSHIASLHADSVLEHFIRPDGSVNHIVSFDPHTGAFIESLGGQGHGPHSSWSRGQAWALYGMANTFRYTGERRYLDAAKRVAHYFLASLPNDGVAHWDFRATPLQDEPRDSSAAAIAASGLIEIAGQVTPEERDFYLNSAKRILSSLTNDYSSFDDPDHEAILLHATGNKPTNENVDVSLIYGDYFYVEALAKLAGRDPGIF</sequence>
<dbReference type="RefSeq" id="WP_116058971.1">
    <property type="nucleotide sequence ID" value="NZ_QRDZ01000002.1"/>
</dbReference>
<dbReference type="Gene3D" id="1.50.10.10">
    <property type="match status" value="1"/>
</dbReference>
<dbReference type="PANTHER" id="PTHR36845">
    <property type="entry name" value="HYDROLASE, PUTATIVE (AFU_ORTHOLOGUE AFUA_7G05090)-RELATED"/>
    <property type="match status" value="1"/>
</dbReference>
<evidence type="ECO:0000256" key="4">
    <source>
        <dbReference type="PIRSR" id="PIRSR610905-2"/>
    </source>
</evidence>
<feature type="binding site" evidence="4">
    <location>
        <position position="98"/>
    </location>
    <ligand>
        <name>substrate</name>
    </ligand>
</feature>
<comment type="similarity">
    <text evidence="2">Belongs to the glycosyl hydrolase 88 family.</text>
</comment>
<evidence type="ECO:0000256" key="1">
    <source>
        <dbReference type="ARBA" id="ARBA00022801"/>
    </source>
</evidence>
<feature type="coiled-coil region" evidence="5">
    <location>
        <begin position="2"/>
        <end position="29"/>
    </location>
</feature>
<keyword evidence="5" id="KW-0175">Coiled coil</keyword>
<dbReference type="AlphaFoldDB" id="A0A3D9KN02"/>
<dbReference type="InterPro" id="IPR008928">
    <property type="entry name" value="6-hairpin_glycosidase_sf"/>
</dbReference>
<comment type="caution">
    <text evidence="6">The sequence shown here is derived from an EMBL/GenBank/DDBJ whole genome shotgun (WGS) entry which is preliminary data.</text>
</comment>
<proteinExistence type="inferred from homology"/>
<feature type="active site" description="Proton donor" evidence="3">
    <location>
        <position position="155"/>
    </location>
</feature>
<keyword evidence="7" id="KW-1185">Reference proteome</keyword>
<feature type="binding site" evidence="4">
    <location>
        <position position="155"/>
    </location>
    <ligand>
        <name>substrate</name>
    </ligand>
</feature>
<reference evidence="6 7" key="1">
    <citation type="submission" date="2018-07" db="EMBL/GenBank/DDBJ databases">
        <title>Genomic Encyclopedia of Type Strains, Phase III (KMG-III): the genomes of soil and plant-associated and newly described type strains.</title>
        <authorList>
            <person name="Whitman W."/>
        </authorList>
    </citation>
    <scope>NUCLEOTIDE SEQUENCE [LARGE SCALE GENOMIC DNA]</scope>
    <source>
        <strain evidence="6 7">CECT 7287</strain>
    </source>
</reference>
<evidence type="ECO:0000313" key="7">
    <source>
        <dbReference type="Proteomes" id="UP000256977"/>
    </source>
</evidence>
<evidence type="ECO:0000256" key="2">
    <source>
        <dbReference type="ARBA" id="ARBA00038358"/>
    </source>
</evidence>
<keyword evidence="1 6" id="KW-0378">Hydrolase</keyword>
<dbReference type="OrthoDB" id="428577at2"/>
<dbReference type="GO" id="GO:0000272">
    <property type="term" value="P:polysaccharide catabolic process"/>
    <property type="evidence" value="ECO:0007669"/>
    <property type="project" value="TreeGrafter"/>
</dbReference>
<dbReference type="GO" id="GO:0052757">
    <property type="term" value="F:chondroitin hydrolase activity"/>
    <property type="evidence" value="ECO:0007669"/>
    <property type="project" value="TreeGrafter"/>
</dbReference>
<accession>A0A3D9KN02</accession>
<dbReference type="PANTHER" id="PTHR36845:SF1">
    <property type="entry name" value="HYDROLASE, PUTATIVE (AFU_ORTHOLOGUE AFUA_7G05090)-RELATED"/>
    <property type="match status" value="1"/>
</dbReference>
<feature type="active site" description="Nucleophile" evidence="3">
    <location>
        <position position="98"/>
    </location>
</feature>
<dbReference type="Proteomes" id="UP000256977">
    <property type="component" value="Unassembled WGS sequence"/>
</dbReference>
<dbReference type="InterPro" id="IPR010905">
    <property type="entry name" value="Glyco_hydro_88"/>
</dbReference>
<evidence type="ECO:0000256" key="5">
    <source>
        <dbReference type="SAM" id="Coils"/>
    </source>
</evidence>
<feature type="binding site" evidence="4">
    <location>
        <position position="231"/>
    </location>
    <ligand>
        <name>substrate</name>
    </ligand>
</feature>